<dbReference type="Proteomes" id="UP000294530">
    <property type="component" value="Unassembled WGS sequence"/>
</dbReference>
<evidence type="ECO:0000256" key="1">
    <source>
        <dbReference type="SAM" id="MobiDB-lite"/>
    </source>
</evidence>
<dbReference type="PANTHER" id="PTHR15288">
    <property type="entry name" value="DENN DOMAIN-CONTAINING PROTEIN 2"/>
    <property type="match status" value="1"/>
</dbReference>
<sequence length="1897" mass="212716">MSSDAKTLKLLLLSDLGGQLQRVNQLCEKMVSSDDCDVIAVLVSGGMVDKQGPPAYETREALAAAEGDMMALISRLEMIICRVIYIPNDNDPPTTRSITESTPSLTQYSSNVYYQDECLIEGVNVMGEARYFELINDGKNPMQDGDMVLVLRDSAAKTQLPTVESNFFASLLPMLQSSKQPIEPCALEIIGGSNQHPHAQLPLIYPGSLRLGQYTILQLEKDLLEEKWRTPSLGTGNWDVRRDTPSLWKQKLKAPSRNSHELRVCKNSTRHEILDLKPNHGHEHFSANSPLVTTRMTEEREKRRRSTVVVKENNHHTKRHKDRSYSMSDTNSNMKEGKEKAPMSNQRDKLILPEAIDSSHGLQMLVQKVAECMASKEPLHSLDWVGSLSTSLQVPALLDLAMPLNVTVDALAAWARNVDSGSAHEIQTQKAALILEVVANLPPGTSELNVSVTSLPGDEVLSKSETEVKAVIQAENEALEHSAYARANAAKRVIECLSSACKAYMDLLAGFAQADDQSSKVAFDVTNNLEAMSQRVTGLLESCTRDVKKAEALLCEAKQTKEARSLQIVEFVNARRNELLEQGETEACATLESIVGIWKKDDANIQALWTACSDGERQVKESKQALTVAEKALAFYQNLCTLFQSVLERREAALTSSLRGLDNARTNSAARATAALEMAIPMLTRAVYRYFDFHAVQQAKATEELLEQEAALAAHKEFFGDSAPIKKGDIEQRIREFMNIRQNSLHVVAEIAEKQQYLWKDKQAVLPQVVRDLLVHEYRALWVQLSGPMQDVMKQVVTTIEQTGGGAVAIQLQQHQQPSSKLIVAKIDVKDLNEQIVPAFIEPVFLDRCDETRTPYRTAISAIMAPKENLNSMDVMITNDTKSSGMTCGSTEEGSVPTHLTLSKPPEFDVGSILYSKITTGTNCTQFVRGVVLERLDNGLYVMQYDNGDKFSVKSSFLFTKELMEQSLKENAPNEDVEMKESDNGSRCDSCHREMSVADDAWLKKLEQLQNELALAQYEAQKWKEKYLVEKTRRQKIARDLLNLVVRTEPISSKNSNVIVATEAERSFSNTDHTANLLSPTLSSFDFDDDSSEEDSDDTKNHRSEALLSLQDRASNKKEGVLEVPEKNYHQTEFQSSFSKLKQQDRESFINHSDAETTIPGRAGRSSTTGSVFEALGESSQRQLNGKSKYLQQQRLMYRIMYLKPLQHKLWTRSNGRRPVAHSIRFSMNMKKERIFERFFVTGLDINEASQHQESLNRTKFWKPHVLYDFPDDLNGPPDEFIADFCFPKGVPLTTCTPEQAASIQGLAVSKWYTDFRSLQNHVKKASDTSGYTFRLTGAKGEILYGFCVAIMHKVAADIPLKTLESPNTNTARKKDVNSTLSSSTKRSRTCVTSTMAPICYCITSKFPFYRLYFTLLRLIAENELEQSRLASATSVNGSPEAKRDEEYEVIIKPLLDLAIELAVHHEEGPNKAKTSSTTDTSNMLSIASKLKVTLLERKALLSEDATILIGESQPRSQSTKPASHFRKSFSTDDIAHGNLANGPIVDKFMVKRIDSSQPKEYERVQVGDILEATDSIATTSMSLNQTLVLLDKGNRPLRLRFRRPVSSTSLLSRNSQFLLASSIDILHRARRIQLNDPGHWSSVRLPTFNFSYQFPKRASDHWSVGVMLRFLSPDQVVEIVAYLLLEKQVVIMSDSPAKISAVCTALLLMLAPFQWQSTYIPLLPFSLLAFLHSPVPFLVGCHSLLETTEWGEVCFYDIDKNQVSVSERIEHLGPSSIPNGIEFSRLLHTAKARFCALRPTGTPWYELSQEQETVITLTMQEAEILLSDLGFDISCQDVTASIAGSQSFYDRLQEKVAKEVRKSNYEDYLDEFTQTQLFCQYYESLLKVEAQKEQHD</sequence>
<feature type="region of interest" description="Disordered" evidence="1">
    <location>
        <begin position="293"/>
        <end position="345"/>
    </location>
</feature>
<dbReference type="SMART" id="SM00799">
    <property type="entry name" value="DENN"/>
    <property type="match status" value="1"/>
</dbReference>
<dbReference type="InterPro" id="IPR005113">
    <property type="entry name" value="uDENN_dom"/>
</dbReference>
<dbReference type="OrthoDB" id="74314at2759"/>
<dbReference type="GeneID" id="94348875"/>
<dbReference type="Gene3D" id="3.40.50.11500">
    <property type="match status" value="1"/>
</dbReference>
<dbReference type="InterPro" id="IPR037516">
    <property type="entry name" value="Tripartite_DENN"/>
</dbReference>
<dbReference type="EMBL" id="SHOA02000013">
    <property type="protein sequence ID" value="TDH65291.1"/>
    <property type="molecule type" value="Genomic_DNA"/>
</dbReference>
<reference evidence="3 4" key="1">
    <citation type="journal article" date="2021" name="Genome Biol.">
        <title>AFLAP: assembly-free linkage analysis pipeline using k-mers from genome sequencing data.</title>
        <authorList>
            <person name="Fletcher K."/>
            <person name="Zhang L."/>
            <person name="Gil J."/>
            <person name="Han R."/>
            <person name="Cavanaugh K."/>
            <person name="Michelmore R."/>
        </authorList>
    </citation>
    <scope>NUCLEOTIDE SEQUENCE [LARGE SCALE GENOMIC DNA]</scope>
    <source>
        <strain evidence="3 4">SF5</strain>
    </source>
</reference>
<organism evidence="3 4">
    <name type="scientific">Bremia lactucae</name>
    <name type="common">Lettuce downy mildew</name>
    <dbReference type="NCBI Taxonomy" id="4779"/>
    <lineage>
        <taxon>Eukaryota</taxon>
        <taxon>Sar</taxon>
        <taxon>Stramenopiles</taxon>
        <taxon>Oomycota</taxon>
        <taxon>Peronosporomycetes</taxon>
        <taxon>Peronosporales</taxon>
        <taxon>Peronosporaceae</taxon>
        <taxon>Bremia</taxon>
    </lineage>
</organism>
<dbReference type="Pfam" id="PF03456">
    <property type="entry name" value="uDENN"/>
    <property type="match status" value="1"/>
</dbReference>
<evidence type="ECO:0000313" key="4">
    <source>
        <dbReference type="Proteomes" id="UP000294530"/>
    </source>
</evidence>
<dbReference type="InterPro" id="IPR001194">
    <property type="entry name" value="cDENN_dom"/>
</dbReference>
<dbReference type="InterPro" id="IPR051942">
    <property type="entry name" value="DENN_domain_containing_2"/>
</dbReference>
<feature type="region of interest" description="Disordered" evidence="1">
    <location>
        <begin position="1069"/>
        <end position="1102"/>
    </location>
</feature>
<comment type="caution">
    <text evidence="3">The sequence shown here is derived from an EMBL/GenBank/DDBJ whole genome shotgun (WGS) entry which is preliminary data.</text>
</comment>
<protein>
    <recommendedName>
        <fullName evidence="2">UDENN domain-containing protein</fullName>
    </recommendedName>
</protein>
<dbReference type="Pfam" id="PF02141">
    <property type="entry name" value="DENN"/>
    <property type="match status" value="1"/>
</dbReference>
<evidence type="ECO:0000259" key="2">
    <source>
        <dbReference type="PROSITE" id="PS50211"/>
    </source>
</evidence>
<dbReference type="PROSITE" id="PS50211">
    <property type="entry name" value="DENN"/>
    <property type="match status" value="1"/>
</dbReference>
<dbReference type="KEGG" id="blac:94348875"/>
<dbReference type="InterPro" id="IPR043153">
    <property type="entry name" value="DENN_C"/>
</dbReference>
<dbReference type="Gene3D" id="3.30.450.200">
    <property type="match status" value="1"/>
</dbReference>
<dbReference type="RefSeq" id="XP_067814790.1">
    <property type="nucleotide sequence ID" value="XM_067963204.1"/>
</dbReference>
<feature type="compositionally biased region" description="Polar residues" evidence="1">
    <location>
        <begin position="1069"/>
        <end position="1082"/>
    </location>
</feature>
<gene>
    <name evidence="3" type="ORF">CCR75_005121</name>
</gene>
<dbReference type="PANTHER" id="PTHR15288:SF0">
    <property type="entry name" value="UDENN DOMAIN-CONTAINING PROTEIN"/>
    <property type="match status" value="1"/>
</dbReference>
<accession>A0A976FEK7</accession>
<feature type="compositionally biased region" description="Acidic residues" evidence="1">
    <location>
        <begin position="1086"/>
        <end position="1097"/>
    </location>
</feature>
<feature type="compositionally biased region" description="Polar residues" evidence="1">
    <location>
        <begin position="325"/>
        <end position="334"/>
    </location>
</feature>
<name>A0A976FEK7_BRELC</name>
<evidence type="ECO:0000313" key="3">
    <source>
        <dbReference type="EMBL" id="TDH65291.1"/>
    </source>
</evidence>
<keyword evidence="4" id="KW-1185">Reference proteome</keyword>
<proteinExistence type="predicted"/>
<feature type="compositionally biased region" description="Basic and acidic residues" evidence="1">
    <location>
        <begin position="335"/>
        <end position="345"/>
    </location>
</feature>
<feature type="domain" description="UDENN" evidence="2">
    <location>
        <begin position="1506"/>
        <end position="1894"/>
    </location>
</feature>